<sequence length="319" mass="34325">MRRLLLIALVCVSLAACAPPENLAADGSKIVVGFSQVGAESGWRTANTVSIHDAALDAGIKLRFSDAQGKQANQITAIRSFIKQRVDVIAFSPVVETGWDEVLTEARQAGIPVILTDRAIRTTSKDLYTTFIGSDFVKEGTLVGEWLVDYYASRPGTVRVVELRGTTGSAPATDRAAGFRAAIKGEPRFQIVASRTGDFTRPKGEAVMRAILKTDRDIDVVFAHNDDMGLGAAKALEAAGLQPGRDVRIVSIDAVRDGMKALAEGRFTFIAECSPLLGPQLMDLVNKIANGQPVPPRIVTQETTFTQEQAKAALPDRKY</sequence>
<evidence type="ECO:0000313" key="7">
    <source>
        <dbReference type="Proteomes" id="UP001500218"/>
    </source>
</evidence>
<feature type="domain" description="Periplasmic binding protein" evidence="5">
    <location>
        <begin position="32"/>
        <end position="292"/>
    </location>
</feature>
<evidence type="ECO:0000256" key="3">
    <source>
        <dbReference type="ARBA" id="ARBA00022729"/>
    </source>
</evidence>
<dbReference type="Pfam" id="PF13407">
    <property type="entry name" value="Peripla_BP_4"/>
    <property type="match status" value="1"/>
</dbReference>
<dbReference type="PANTHER" id="PTHR46847:SF3">
    <property type="entry name" value="GALACTOFURANOSE-BINDING PROTEIN YTFQ"/>
    <property type="match status" value="1"/>
</dbReference>
<proteinExistence type="inferred from homology"/>
<evidence type="ECO:0000259" key="5">
    <source>
        <dbReference type="Pfam" id="PF13407"/>
    </source>
</evidence>
<dbReference type="Gene3D" id="3.40.50.2300">
    <property type="match status" value="2"/>
</dbReference>
<dbReference type="PROSITE" id="PS51257">
    <property type="entry name" value="PROKAR_LIPOPROTEIN"/>
    <property type="match status" value="1"/>
</dbReference>
<accession>A0ABP4YME8</accession>
<feature type="chain" id="PRO_5046060268" evidence="4">
    <location>
        <begin position="25"/>
        <end position="319"/>
    </location>
</feature>
<evidence type="ECO:0000313" key="6">
    <source>
        <dbReference type="EMBL" id="GAA1816923.1"/>
    </source>
</evidence>
<dbReference type="PANTHER" id="PTHR46847">
    <property type="entry name" value="D-ALLOSE-BINDING PERIPLASMIC PROTEIN-RELATED"/>
    <property type="match status" value="1"/>
</dbReference>
<dbReference type="EMBL" id="BAAALT010000145">
    <property type="protein sequence ID" value="GAA1816923.1"/>
    <property type="molecule type" value="Genomic_DNA"/>
</dbReference>
<gene>
    <name evidence="6" type="ORF">GCM10009682_42220</name>
</gene>
<dbReference type="RefSeq" id="WP_344134942.1">
    <property type="nucleotide sequence ID" value="NZ_BAAALT010000145.1"/>
</dbReference>
<keyword evidence="7" id="KW-1185">Reference proteome</keyword>
<evidence type="ECO:0000256" key="4">
    <source>
        <dbReference type="SAM" id="SignalP"/>
    </source>
</evidence>
<keyword evidence="3 4" id="KW-0732">Signal</keyword>
<comment type="subcellular location">
    <subcellularLocation>
        <location evidence="1">Cell envelope</location>
    </subcellularLocation>
</comment>
<protein>
    <submittedName>
        <fullName evidence="6">ABC transporter substrate-binding protein</fullName>
    </submittedName>
</protein>
<reference evidence="7" key="1">
    <citation type="journal article" date="2019" name="Int. J. Syst. Evol. Microbiol.">
        <title>The Global Catalogue of Microorganisms (GCM) 10K type strain sequencing project: providing services to taxonomists for standard genome sequencing and annotation.</title>
        <authorList>
            <consortium name="The Broad Institute Genomics Platform"/>
            <consortium name="The Broad Institute Genome Sequencing Center for Infectious Disease"/>
            <person name="Wu L."/>
            <person name="Ma J."/>
        </authorList>
    </citation>
    <scope>NUCLEOTIDE SEQUENCE [LARGE SCALE GENOMIC DNA]</scope>
    <source>
        <strain evidence="7">JCM 13250</strain>
    </source>
</reference>
<dbReference type="CDD" id="cd06309">
    <property type="entry name" value="PBP1_galactofuranose_YtfQ-like"/>
    <property type="match status" value="1"/>
</dbReference>
<dbReference type="SUPFAM" id="SSF53822">
    <property type="entry name" value="Periplasmic binding protein-like I"/>
    <property type="match status" value="1"/>
</dbReference>
<comment type="caution">
    <text evidence="6">The sequence shown here is derived from an EMBL/GenBank/DDBJ whole genome shotgun (WGS) entry which is preliminary data.</text>
</comment>
<comment type="similarity">
    <text evidence="2">Belongs to the bacterial solute-binding protein 2 family.</text>
</comment>
<feature type="signal peptide" evidence="4">
    <location>
        <begin position="1"/>
        <end position="24"/>
    </location>
</feature>
<organism evidence="6 7">
    <name type="scientific">Luedemannella flava</name>
    <dbReference type="NCBI Taxonomy" id="349316"/>
    <lineage>
        <taxon>Bacteria</taxon>
        <taxon>Bacillati</taxon>
        <taxon>Actinomycetota</taxon>
        <taxon>Actinomycetes</taxon>
        <taxon>Micromonosporales</taxon>
        <taxon>Micromonosporaceae</taxon>
        <taxon>Luedemannella</taxon>
    </lineage>
</organism>
<evidence type="ECO:0000256" key="2">
    <source>
        <dbReference type="ARBA" id="ARBA00007639"/>
    </source>
</evidence>
<name>A0ABP4YME8_9ACTN</name>
<dbReference type="InterPro" id="IPR028082">
    <property type="entry name" value="Peripla_BP_I"/>
</dbReference>
<dbReference type="Proteomes" id="UP001500218">
    <property type="component" value="Unassembled WGS sequence"/>
</dbReference>
<dbReference type="InterPro" id="IPR025997">
    <property type="entry name" value="SBP_2_dom"/>
</dbReference>
<evidence type="ECO:0000256" key="1">
    <source>
        <dbReference type="ARBA" id="ARBA00004196"/>
    </source>
</evidence>